<dbReference type="Gene3D" id="3.40.710.10">
    <property type="entry name" value="DD-peptidase/beta-lactamase superfamily"/>
    <property type="match status" value="1"/>
</dbReference>
<evidence type="ECO:0000256" key="1">
    <source>
        <dbReference type="SAM" id="SignalP"/>
    </source>
</evidence>
<dbReference type="PANTHER" id="PTHR43283">
    <property type="entry name" value="BETA-LACTAMASE-RELATED"/>
    <property type="match status" value="1"/>
</dbReference>
<evidence type="ECO:0000313" key="4">
    <source>
        <dbReference type="Proteomes" id="UP000484015"/>
    </source>
</evidence>
<sequence length="379" mass="41087">MRYYASPFFFNKIIMRRTILAVSTLSLFALSGCAVSHLPTEQGATLKALAQAHHVCAVAVAVIRNRQLAAVDTAAGCQPEPALRPDSVFQAASLGKPVFAYAVLQLAAQGRLALDVPLVTYLPQGYRHQYSPVQAEPSELVTDPRLQAVTARMVLNHTSGLPNWASGPLRFDAEPGIKWGYSGEGYVLLQRAVEALTGLPLDQFMAVQVFEPLAMHHSSYAWHEGMAPLPGTKANGSLRPTRNVTTPVAAFSLYTTAEDYGKFFARLLADDSVLRQLTASPVTVEPGLGLSWGLGLGMEQDRQDTYVWQWGNNLGYRAFVIGSVSTGDGLVMLTNSENGLALAEPLTRQVLPGEHKVFQFSYLGGGMLNRLCNTLHVCL</sequence>
<dbReference type="PANTHER" id="PTHR43283:SF18">
    <property type="match status" value="1"/>
</dbReference>
<evidence type="ECO:0000313" key="3">
    <source>
        <dbReference type="EMBL" id="MTW00580.1"/>
    </source>
</evidence>
<dbReference type="Proteomes" id="UP000484015">
    <property type="component" value="Unassembled WGS sequence"/>
</dbReference>
<keyword evidence="4" id="KW-1185">Reference proteome</keyword>
<feature type="domain" description="Beta-lactamase-related" evidence="2">
    <location>
        <begin position="45"/>
        <end position="346"/>
    </location>
</feature>
<dbReference type="InterPro" id="IPR001466">
    <property type="entry name" value="Beta-lactam-related"/>
</dbReference>
<evidence type="ECO:0000259" key="2">
    <source>
        <dbReference type="Pfam" id="PF00144"/>
    </source>
</evidence>
<dbReference type="GO" id="GO:0016787">
    <property type="term" value="F:hydrolase activity"/>
    <property type="evidence" value="ECO:0007669"/>
    <property type="project" value="UniProtKB-KW"/>
</dbReference>
<organism evidence="3 4">
    <name type="scientific">Pseudoduganella ginsengisoli</name>
    <dbReference type="NCBI Taxonomy" id="1462440"/>
    <lineage>
        <taxon>Bacteria</taxon>
        <taxon>Pseudomonadati</taxon>
        <taxon>Pseudomonadota</taxon>
        <taxon>Betaproteobacteria</taxon>
        <taxon>Burkholderiales</taxon>
        <taxon>Oxalobacteraceae</taxon>
        <taxon>Telluria group</taxon>
        <taxon>Pseudoduganella</taxon>
    </lineage>
</organism>
<keyword evidence="1" id="KW-0732">Signal</keyword>
<feature type="chain" id="PRO_5026815034" evidence="1">
    <location>
        <begin position="35"/>
        <end position="379"/>
    </location>
</feature>
<dbReference type="OrthoDB" id="9801061at2"/>
<dbReference type="AlphaFoldDB" id="A0A6L6PSU5"/>
<keyword evidence="3" id="KW-0378">Hydrolase</keyword>
<feature type="signal peptide" evidence="1">
    <location>
        <begin position="1"/>
        <end position="34"/>
    </location>
</feature>
<dbReference type="PROSITE" id="PS51257">
    <property type="entry name" value="PROKAR_LIPOPROTEIN"/>
    <property type="match status" value="1"/>
</dbReference>
<dbReference type="SUPFAM" id="SSF56601">
    <property type="entry name" value="beta-lactamase/transpeptidase-like"/>
    <property type="match status" value="1"/>
</dbReference>
<reference evidence="3 4" key="1">
    <citation type="submission" date="2019-11" db="EMBL/GenBank/DDBJ databases">
        <title>Type strains purchased from KCTC, JCM and DSMZ.</title>
        <authorList>
            <person name="Lu H."/>
        </authorList>
    </citation>
    <scope>NUCLEOTIDE SEQUENCE [LARGE SCALE GENOMIC DNA]</scope>
    <source>
        <strain evidence="3 4">KCTC 42409</strain>
    </source>
</reference>
<dbReference type="InterPro" id="IPR012338">
    <property type="entry name" value="Beta-lactam/transpept-like"/>
</dbReference>
<accession>A0A6L6PSU5</accession>
<proteinExistence type="predicted"/>
<name>A0A6L6PSU5_9BURK</name>
<gene>
    <name evidence="3" type="ORF">GM668_00615</name>
</gene>
<dbReference type="Pfam" id="PF00144">
    <property type="entry name" value="Beta-lactamase"/>
    <property type="match status" value="1"/>
</dbReference>
<dbReference type="InterPro" id="IPR050789">
    <property type="entry name" value="Diverse_Enzym_Activities"/>
</dbReference>
<comment type="caution">
    <text evidence="3">The sequence shown here is derived from an EMBL/GenBank/DDBJ whole genome shotgun (WGS) entry which is preliminary data.</text>
</comment>
<protein>
    <submittedName>
        <fullName evidence="3">Serine hydrolase</fullName>
    </submittedName>
</protein>
<dbReference type="EMBL" id="WNLA01000001">
    <property type="protein sequence ID" value="MTW00580.1"/>
    <property type="molecule type" value="Genomic_DNA"/>
</dbReference>